<reference evidence="5" key="1">
    <citation type="submission" date="2014-05" db="EMBL/GenBank/DDBJ databases">
        <title>The genome and life-stage specific transcriptomes of Globodera pallida elucidate key aspects of plant parasitism by a cyst nematode.</title>
        <authorList>
            <person name="Cotton J.A."/>
            <person name="Lilley C.J."/>
            <person name="Jones L.M."/>
            <person name="Kikuchi T."/>
            <person name="Reid A.J."/>
            <person name="Thorpe P."/>
            <person name="Tsai I.J."/>
            <person name="Beasley H."/>
            <person name="Blok V."/>
            <person name="Cock P.J.A."/>
            <person name="Van den Akker S.E."/>
            <person name="Holroyd N."/>
            <person name="Hunt M."/>
            <person name="Mantelin S."/>
            <person name="Naghra H."/>
            <person name="Pain A."/>
            <person name="Palomares-Rius J.E."/>
            <person name="Zarowiecki M."/>
            <person name="Berriman M."/>
            <person name="Jones J.T."/>
            <person name="Urwin P.E."/>
        </authorList>
    </citation>
    <scope>NUCLEOTIDE SEQUENCE [LARGE SCALE GENOMIC DNA]</scope>
    <source>
        <strain evidence="5">Lindley</strain>
    </source>
</reference>
<dbReference type="SMART" id="SM00132">
    <property type="entry name" value="LIM"/>
    <property type="match status" value="1"/>
</dbReference>
<dbReference type="Pfam" id="PF00412">
    <property type="entry name" value="LIM"/>
    <property type="match status" value="1"/>
</dbReference>
<feature type="domain" description="LIM zinc-binding" evidence="4">
    <location>
        <begin position="6"/>
        <end position="60"/>
    </location>
</feature>
<accession>A0A183CFH3</accession>
<evidence type="ECO:0000256" key="3">
    <source>
        <dbReference type="ARBA" id="ARBA00023038"/>
    </source>
</evidence>
<evidence type="ECO:0000313" key="5">
    <source>
        <dbReference type="Proteomes" id="UP000050741"/>
    </source>
</evidence>
<keyword evidence="2" id="KW-0862">Zinc</keyword>
<dbReference type="Gene3D" id="2.10.110.10">
    <property type="entry name" value="Cysteine Rich Protein"/>
    <property type="match status" value="1"/>
</dbReference>
<dbReference type="InterPro" id="IPR001781">
    <property type="entry name" value="Znf_LIM"/>
</dbReference>
<dbReference type="AlphaFoldDB" id="A0A183CFH3"/>
<proteinExistence type="predicted"/>
<dbReference type="GO" id="GO:0046872">
    <property type="term" value="F:metal ion binding"/>
    <property type="evidence" value="ECO:0007669"/>
    <property type="project" value="UniProtKB-KW"/>
</dbReference>
<name>A0A183CFH3_GLOPA</name>
<evidence type="ECO:0000313" key="6">
    <source>
        <dbReference type="WBParaSite" id="GPLIN_001162800"/>
    </source>
</evidence>
<organism evidence="5 6">
    <name type="scientific">Globodera pallida</name>
    <name type="common">Potato cyst nematode worm</name>
    <name type="synonym">Heterodera pallida</name>
    <dbReference type="NCBI Taxonomy" id="36090"/>
    <lineage>
        <taxon>Eukaryota</taxon>
        <taxon>Metazoa</taxon>
        <taxon>Ecdysozoa</taxon>
        <taxon>Nematoda</taxon>
        <taxon>Chromadorea</taxon>
        <taxon>Rhabditida</taxon>
        <taxon>Tylenchina</taxon>
        <taxon>Tylenchomorpha</taxon>
        <taxon>Tylenchoidea</taxon>
        <taxon>Heteroderidae</taxon>
        <taxon>Heteroderinae</taxon>
        <taxon>Globodera</taxon>
    </lineage>
</organism>
<protein>
    <submittedName>
        <fullName evidence="6">LIM zinc-binding domain-containing protein</fullName>
    </submittedName>
</protein>
<dbReference type="WBParaSite" id="GPLIN_001162800">
    <property type="protein sequence ID" value="GPLIN_001162800"/>
    <property type="gene ID" value="GPLIN_001162800"/>
</dbReference>
<keyword evidence="3" id="KW-0440">LIM domain</keyword>
<evidence type="ECO:0000256" key="2">
    <source>
        <dbReference type="ARBA" id="ARBA00022833"/>
    </source>
</evidence>
<keyword evidence="1" id="KW-0479">Metal-binding</keyword>
<keyword evidence="5" id="KW-1185">Reference proteome</keyword>
<evidence type="ECO:0000259" key="4">
    <source>
        <dbReference type="SMART" id="SM00132"/>
    </source>
</evidence>
<dbReference type="Proteomes" id="UP000050741">
    <property type="component" value="Unassembled WGS sequence"/>
</dbReference>
<sequence length="66" mass="7521">MTESKTCLKRNDKIAPFAQRVSYGGLHWHADVRCFKCGYCYKSLSNELLLKQTQPFCSSESKIGSE</sequence>
<reference evidence="6" key="2">
    <citation type="submission" date="2016-06" db="UniProtKB">
        <authorList>
            <consortium name="WormBaseParasite"/>
        </authorList>
    </citation>
    <scope>IDENTIFICATION</scope>
</reference>
<evidence type="ECO:0000256" key="1">
    <source>
        <dbReference type="ARBA" id="ARBA00022723"/>
    </source>
</evidence>